<evidence type="ECO:0000256" key="12">
    <source>
        <dbReference type="ARBA" id="ARBA00022918"/>
    </source>
</evidence>
<dbReference type="SUPFAM" id="SSF56672">
    <property type="entry name" value="DNA/RNA polymerases"/>
    <property type="match status" value="1"/>
</dbReference>
<dbReference type="GO" id="GO:0003964">
    <property type="term" value="F:RNA-directed DNA polymerase activity"/>
    <property type="evidence" value="ECO:0007669"/>
    <property type="project" value="UniProtKB-KW"/>
</dbReference>
<dbReference type="Pfam" id="PF00077">
    <property type="entry name" value="RVP"/>
    <property type="match status" value="1"/>
</dbReference>
<feature type="region of interest" description="Disordered" evidence="14">
    <location>
        <begin position="1415"/>
        <end position="1442"/>
    </location>
</feature>
<evidence type="ECO:0000256" key="3">
    <source>
        <dbReference type="ARBA" id="ARBA00018735"/>
    </source>
</evidence>
<evidence type="ECO:0000256" key="4">
    <source>
        <dbReference type="ARBA" id="ARBA00022679"/>
    </source>
</evidence>
<dbReference type="Gene3D" id="3.30.70.270">
    <property type="match status" value="2"/>
</dbReference>
<proteinExistence type="inferred from homology"/>
<keyword evidence="13" id="KW-0233">DNA recombination</keyword>
<dbReference type="PROSITE" id="PS50994">
    <property type="entry name" value="INTEGRASE"/>
    <property type="match status" value="1"/>
</dbReference>
<dbReference type="GO" id="GO:0006310">
    <property type="term" value="P:DNA recombination"/>
    <property type="evidence" value="ECO:0007669"/>
    <property type="project" value="UniProtKB-KW"/>
</dbReference>
<dbReference type="InterPro" id="IPR040643">
    <property type="entry name" value="MLVIN_C"/>
</dbReference>
<dbReference type="GeneTree" id="ENSGT00940000160750"/>
<dbReference type="InterPro" id="IPR021109">
    <property type="entry name" value="Peptidase_aspartic_dom_sf"/>
</dbReference>
<dbReference type="InterPro" id="IPR002156">
    <property type="entry name" value="RNaseH_domain"/>
</dbReference>
<dbReference type="InterPro" id="IPR041577">
    <property type="entry name" value="RT_RNaseH_2"/>
</dbReference>
<keyword evidence="4" id="KW-0808">Transferase</keyword>
<reference evidence="19 20" key="1">
    <citation type="journal article" date="2021" name="G3 (Bethesda)">
        <title>Improved contiguity of the threespine stickleback genome using long-read sequencing.</title>
        <authorList>
            <person name="Nath S."/>
            <person name="Shaw D.E."/>
            <person name="White M.A."/>
        </authorList>
    </citation>
    <scope>NUCLEOTIDE SEQUENCE [LARGE SCALE GENOMIC DNA]</scope>
    <source>
        <strain evidence="19 20">Lake Benthic</strain>
    </source>
</reference>
<evidence type="ECO:0000256" key="5">
    <source>
        <dbReference type="ARBA" id="ARBA00022695"/>
    </source>
</evidence>
<dbReference type="GO" id="GO:0015074">
    <property type="term" value="P:DNA integration"/>
    <property type="evidence" value="ECO:0007669"/>
    <property type="project" value="UniProtKB-KW"/>
</dbReference>
<keyword evidence="8" id="KW-0378">Hydrolase</keyword>
<dbReference type="Gene3D" id="3.10.20.370">
    <property type="match status" value="1"/>
</dbReference>
<dbReference type="SUPFAM" id="SSF53098">
    <property type="entry name" value="Ribonuclease H-like"/>
    <property type="match status" value="2"/>
</dbReference>
<organism evidence="19 20">
    <name type="scientific">Gasterosteus aculeatus aculeatus</name>
    <name type="common">three-spined stickleback</name>
    <dbReference type="NCBI Taxonomy" id="481459"/>
    <lineage>
        <taxon>Eukaryota</taxon>
        <taxon>Metazoa</taxon>
        <taxon>Chordata</taxon>
        <taxon>Craniata</taxon>
        <taxon>Vertebrata</taxon>
        <taxon>Euteleostomi</taxon>
        <taxon>Actinopterygii</taxon>
        <taxon>Neopterygii</taxon>
        <taxon>Teleostei</taxon>
        <taxon>Neoteleostei</taxon>
        <taxon>Acanthomorphata</taxon>
        <taxon>Eupercaria</taxon>
        <taxon>Perciformes</taxon>
        <taxon>Cottioidei</taxon>
        <taxon>Gasterosteales</taxon>
        <taxon>Gasterosteidae</taxon>
        <taxon>Gasterosteus</taxon>
    </lineage>
</organism>
<feature type="domain" description="Integrase catalytic" evidence="18">
    <location>
        <begin position="1150"/>
        <end position="1307"/>
    </location>
</feature>
<dbReference type="InterPro" id="IPR001584">
    <property type="entry name" value="Integrase_cat-core"/>
</dbReference>
<comment type="similarity">
    <text evidence="1">Belongs to the beta type-B retroviral polymerase family. HERV class-II K(HML-2) pol subfamily.</text>
</comment>
<reference evidence="19" key="3">
    <citation type="submission" date="2025-09" db="UniProtKB">
        <authorList>
            <consortium name="Ensembl"/>
        </authorList>
    </citation>
    <scope>IDENTIFICATION</scope>
</reference>
<evidence type="ECO:0000256" key="14">
    <source>
        <dbReference type="SAM" id="MobiDB-lite"/>
    </source>
</evidence>
<evidence type="ECO:0000259" key="17">
    <source>
        <dbReference type="PROSITE" id="PS50879"/>
    </source>
</evidence>
<sequence>MLRPHMIREVKHTHTAACNEETLSALTPCTHTHTHTHTLEQQQALVDITEQLRKQQKLSLKHTYAKFSGKSFENMPTTMVQIQGKLLSFLVDSGATHSVIQQKYFPGQKLSGKQVFSQGASGMTIVERFTAPMTSTHTDSTDPEPDITVKHSFLLSSCCPINLMGRDLMCSFGISLISTPTGLQVVRCRAIDQMAKTVICDPMFVYQWWLPVDSQSELSHLAASRVQPEAECMDASYLHCTAHVSHGPDKQYDALFLQDLNDQIACMTLFWSTLKCAVSVSLTPSQQHLFNVDSSFPHISLSKAATDQWRDLGPFVAACEALTDWEATPDPLVMRSPSTGFFKQPFAFCTPALRSVYVMDENNIFSDTHTDTFLTNVSSISPALSSVPDTLWAAHKYDVGLIKKCQPVVITPRSDFRPHKHQYPLRQEAIDGITPVFNSLLKAGVIVPCPDSPVRTPIFPVKKIRDAGKPTEWRFVQDLKAVNAAVHARAPNVPNPYTIMAQVPPDARWFSVVDLSNAFFSVPVDIDSQFWFAFNFNGKPYTFTRLCQGYTESPTIYNEALRESLESLTLSPGTALLQYVDDCLIAAPTQKQCEQDTLKLLQHLAAEGHKASLSKLQFVSQNVHFLGHNISGEGKTLSPKRIASIVTLPKPQTKKQMMSFLGMCSYCRSFIPNYSQLEQPLSSLIHGKNLSAHDKIQWLPAASQAFTDMKCTLQVPPTLGLPDSHKPFTQTVDERSGCMTSVLLQSHGDKLRPVAYFSAKLDPVAAGLPQCLRAVAAAEKALTASRDIVGYATLTLLVPHSVSLILLEQKSSHLSAARYLRYHTCLLDMPNVTVKRCNVLNPASLLPTPEDGEEHNCLAELEAQCTPRPDLADTPLLNSDVVMYVDGSASRDPLTGSNLVGFSVVSDSTVLCSGPLPCHLSAQAAELIALTEACKLAKDKTTTIHTDSRYAFGVVHDFGALWRHRNFLKSDGKPVLHHTLIAELLDAILLPTAIAVCKCAAHTSGTGDIAKGNERADLAAKAAARRPLPKPSRPVPAMCSLPSSLAAVQSLSTSDERRFWSSSGSKFIDGIWYGPNGNPCLPKHFFPHYAKLTHGLDHVSKGGMLSIIDATWFTKGFAAYAQRFCQACITCATHNVGRSVQVSHHAAHPPPARPFEHVMMDFVELSPSEGKKHCLVMVDMWSKWVEVFPSSKQTASTVAKALISEIIPRWGIPSKISSDNGSHFVNQAITELSAYLGIDLKTHCAYHPASGGAVERENGTLKTKLAKCCTDTGLPWTKALPLVLMYMRMRKRTRSNLSPFEILFAVPPHIGVEAPGTPLPSTTMCENDMLTYCIRLSSTLSDVRKQVVAALPREATGPLHRLQPGDFVVVKDFRRKSWKAKRWQGPFQILLVTQTAVKVAERATWVHASHCKKVPDPVPAVGSGDPTSTTSVNPIQPTPPIQ</sequence>
<dbReference type="GO" id="GO:0006508">
    <property type="term" value="P:proteolysis"/>
    <property type="evidence" value="ECO:0007669"/>
    <property type="project" value="InterPro"/>
</dbReference>
<keyword evidence="20" id="KW-1185">Reference proteome</keyword>
<dbReference type="GO" id="GO:0004523">
    <property type="term" value="F:RNA-DNA hybrid ribonuclease activity"/>
    <property type="evidence" value="ECO:0007669"/>
    <property type="project" value="UniProtKB-EC"/>
</dbReference>
<dbReference type="InterPro" id="IPR036397">
    <property type="entry name" value="RNaseH_sf"/>
</dbReference>
<dbReference type="Gene3D" id="1.10.340.70">
    <property type="match status" value="1"/>
</dbReference>
<reference evidence="19" key="2">
    <citation type="submission" date="2025-08" db="UniProtKB">
        <authorList>
            <consortium name="Ensembl"/>
        </authorList>
    </citation>
    <scope>IDENTIFICATION</scope>
</reference>
<dbReference type="Gene3D" id="3.30.420.10">
    <property type="entry name" value="Ribonuclease H-like superfamily/Ribonuclease H"/>
    <property type="match status" value="2"/>
</dbReference>
<dbReference type="Pfam" id="PF00078">
    <property type="entry name" value="RVT_1"/>
    <property type="match status" value="1"/>
</dbReference>
<dbReference type="PROSITE" id="PS50878">
    <property type="entry name" value="RT_POL"/>
    <property type="match status" value="1"/>
</dbReference>
<keyword evidence="12" id="KW-0695">RNA-directed DNA polymerase</keyword>
<evidence type="ECO:0000256" key="2">
    <source>
        <dbReference type="ARBA" id="ARBA00012180"/>
    </source>
</evidence>
<feature type="domain" description="RNase H type-1" evidence="17">
    <location>
        <begin position="877"/>
        <end position="1025"/>
    </location>
</feature>
<dbReference type="Pfam" id="PF18697">
    <property type="entry name" value="MLVIN_C"/>
    <property type="match status" value="1"/>
</dbReference>
<evidence type="ECO:0000256" key="7">
    <source>
        <dbReference type="ARBA" id="ARBA00022759"/>
    </source>
</evidence>
<dbReference type="Pfam" id="PF17919">
    <property type="entry name" value="RT_RNaseH_2"/>
    <property type="match status" value="1"/>
</dbReference>
<dbReference type="Gene3D" id="2.30.30.850">
    <property type="match status" value="1"/>
</dbReference>
<dbReference type="PANTHER" id="PTHR33064">
    <property type="entry name" value="POL PROTEIN"/>
    <property type="match status" value="1"/>
</dbReference>
<evidence type="ECO:0000313" key="19">
    <source>
        <dbReference type="Ensembl" id="ENSGACP00000065143.1"/>
    </source>
</evidence>
<dbReference type="PROSITE" id="PS50879">
    <property type="entry name" value="RNASE_H_1"/>
    <property type="match status" value="1"/>
</dbReference>
<evidence type="ECO:0000259" key="15">
    <source>
        <dbReference type="PROSITE" id="PS50175"/>
    </source>
</evidence>
<dbReference type="EC" id="3.1.26.4" evidence="2"/>
<dbReference type="PANTHER" id="PTHR33064:SF37">
    <property type="entry name" value="RIBONUCLEASE H"/>
    <property type="match status" value="1"/>
</dbReference>
<evidence type="ECO:0000256" key="8">
    <source>
        <dbReference type="ARBA" id="ARBA00022801"/>
    </source>
</evidence>
<dbReference type="GO" id="GO:0003723">
    <property type="term" value="F:RNA binding"/>
    <property type="evidence" value="ECO:0007669"/>
    <property type="project" value="UniProtKB-KW"/>
</dbReference>
<dbReference type="InterPro" id="IPR018061">
    <property type="entry name" value="Retropepsins"/>
</dbReference>
<dbReference type="PROSITE" id="PS50175">
    <property type="entry name" value="ASP_PROT_RETROV"/>
    <property type="match status" value="1"/>
</dbReference>
<dbReference type="Ensembl" id="ENSGACT00000043996.1">
    <property type="protein sequence ID" value="ENSGACP00000065143.1"/>
    <property type="gene ID" value="ENSGACG00000034363.1"/>
</dbReference>
<dbReference type="FunFam" id="3.30.70.270:FF:000020">
    <property type="entry name" value="Transposon Tf2-6 polyprotein-like Protein"/>
    <property type="match status" value="1"/>
</dbReference>
<dbReference type="Pfam" id="PF00075">
    <property type="entry name" value="RNase_H"/>
    <property type="match status" value="1"/>
</dbReference>
<evidence type="ECO:0000259" key="18">
    <source>
        <dbReference type="PROSITE" id="PS50994"/>
    </source>
</evidence>
<dbReference type="InterPro" id="IPR000477">
    <property type="entry name" value="RT_dom"/>
</dbReference>
<dbReference type="InterPro" id="IPR043128">
    <property type="entry name" value="Rev_trsase/Diguanyl_cyclase"/>
</dbReference>
<evidence type="ECO:0000256" key="11">
    <source>
        <dbReference type="ARBA" id="ARBA00022908"/>
    </source>
</evidence>
<evidence type="ECO:0000256" key="13">
    <source>
        <dbReference type="ARBA" id="ARBA00023172"/>
    </source>
</evidence>
<evidence type="ECO:0000256" key="1">
    <source>
        <dbReference type="ARBA" id="ARBA00010879"/>
    </source>
</evidence>
<dbReference type="Gene3D" id="3.10.10.10">
    <property type="entry name" value="HIV Type 1 Reverse Transcriptase, subunit A, domain 1"/>
    <property type="match status" value="1"/>
</dbReference>
<dbReference type="Gene3D" id="2.40.70.10">
    <property type="entry name" value="Acid Proteases"/>
    <property type="match status" value="1"/>
</dbReference>
<evidence type="ECO:0000256" key="10">
    <source>
        <dbReference type="ARBA" id="ARBA00022884"/>
    </source>
</evidence>
<protein>
    <recommendedName>
        <fullName evidence="3">Gag-Pol polyprotein</fullName>
        <ecNumber evidence="2">3.1.26.4</ecNumber>
    </recommendedName>
</protein>
<dbReference type="SUPFAM" id="SSF50630">
    <property type="entry name" value="Acid proteases"/>
    <property type="match status" value="1"/>
</dbReference>
<accession>A0AAQ4RRC6</accession>
<keyword evidence="6" id="KW-0540">Nuclease</keyword>
<evidence type="ECO:0000259" key="16">
    <source>
        <dbReference type="PROSITE" id="PS50878"/>
    </source>
</evidence>
<dbReference type="PROSITE" id="PS00141">
    <property type="entry name" value="ASP_PROTEASE"/>
    <property type="match status" value="1"/>
</dbReference>
<feature type="domain" description="Peptidase A2" evidence="15">
    <location>
        <begin position="87"/>
        <end position="168"/>
    </location>
</feature>
<keyword evidence="7" id="KW-0255">Endonuclease</keyword>
<keyword evidence="5" id="KW-0548">Nucleotidyltransferase</keyword>
<feature type="domain" description="Reverse transcriptase" evidence="16">
    <location>
        <begin position="442"/>
        <end position="630"/>
    </location>
</feature>
<name>A0AAQ4RRC6_GASAC</name>
<dbReference type="InterPro" id="IPR012337">
    <property type="entry name" value="RNaseH-like_sf"/>
</dbReference>
<evidence type="ECO:0000313" key="20">
    <source>
        <dbReference type="Proteomes" id="UP000007635"/>
    </source>
</evidence>
<dbReference type="InterPro" id="IPR001969">
    <property type="entry name" value="Aspartic_peptidase_AS"/>
</dbReference>
<dbReference type="InterPro" id="IPR051320">
    <property type="entry name" value="Viral_Replic_Matur_Polypro"/>
</dbReference>
<dbReference type="InterPro" id="IPR043502">
    <property type="entry name" value="DNA/RNA_pol_sf"/>
</dbReference>
<dbReference type="InterPro" id="IPR001995">
    <property type="entry name" value="Peptidase_A2_cat"/>
</dbReference>
<feature type="compositionally biased region" description="Polar residues" evidence="14">
    <location>
        <begin position="1425"/>
        <end position="1435"/>
    </location>
</feature>
<keyword evidence="11" id="KW-0229">DNA integration</keyword>
<evidence type="ECO:0000256" key="9">
    <source>
        <dbReference type="ARBA" id="ARBA00022842"/>
    </source>
</evidence>
<dbReference type="Pfam" id="PF00665">
    <property type="entry name" value="rve"/>
    <property type="match status" value="1"/>
</dbReference>
<keyword evidence="9" id="KW-0460">Magnesium</keyword>
<dbReference type="Proteomes" id="UP000007635">
    <property type="component" value="Chromosome Y"/>
</dbReference>
<evidence type="ECO:0000256" key="6">
    <source>
        <dbReference type="ARBA" id="ARBA00022722"/>
    </source>
</evidence>
<dbReference type="GO" id="GO:0004190">
    <property type="term" value="F:aspartic-type endopeptidase activity"/>
    <property type="evidence" value="ECO:0007669"/>
    <property type="project" value="InterPro"/>
</dbReference>
<keyword evidence="10" id="KW-0694">RNA-binding</keyword>